<dbReference type="SMART" id="SM00065">
    <property type="entry name" value="GAF"/>
    <property type="match status" value="1"/>
</dbReference>
<dbReference type="Gene3D" id="3.30.450.40">
    <property type="match status" value="1"/>
</dbReference>
<evidence type="ECO:0000256" key="4">
    <source>
        <dbReference type="PROSITE-ProRule" id="PRU00091"/>
    </source>
</evidence>
<reference evidence="6 7" key="1">
    <citation type="journal article" date="2006" name="Science">
        <title>Phytophthora genome sequences uncover evolutionary origins and mechanisms of pathogenesis.</title>
        <authorList>
            <person name="Tyler B.M."/>
            <person name="Tripathy S."/>
            <person name="Zhang X."/>
            <person name="Dehal P."/>
            <person name="Jiang R.H."/>
            <person name="Aerts A."/>
            <person name="Arredondo F.D."/>
            <person name="Baxter L."/>
            <person name="Bensasson D."/>
            <person name="Beynon J.L."/>
            <person name="Chapman J."/>
            <person name="Damasceno C.M."/>
            <person name="Dorrance A.E."/>
            <person name="Dou D."/>
            <person name="Dickerman A.W."/>
            <person name="Dubchak I.L."/>
            <person name="Garbelotto M."/>
            <person name="Gijzen M."/>
            <person name="Gordon S.G."/>
            <person name="Govers F."/>
            <person name="Grunwald N.J."/>
            <person name="Huang W."/>
            <person name="Ivors K.L."/>
            <person name="Jones R.W."/>
            <person name="Kamoun S."/>
            <person name="Krampis K."/>
            <person name="Lamour K.H."/>
            <person name="Lee M.K."/>
            <person name="McDonald W.H."/>
            <person name="Medina M."/>
            <person name="Meijer H.J."/>
            <person name="Nordberg E.K."/>
            <person name="Maclean D.J."/>
            <person name="Ospina-Giraldo M.D."/>
            <person name="Morris P.F."/>
            <person name="Phuntumart V."/>
            <person name="Putnam N.H."/>
            <person name="Rash S."/>
            <person name="Rose J.K."/>
            <person name="Sakihama Y."/>
            <person name="Salamov A.A."/>
            <person name="Savidor A."/>
            <person name="Scheuring C.F."/>
            <person name="Smith B.M."/>
            <person name="Sobral B.W."/>
            <person name="Terry A."/>
            <person name="Torto-Alalibo T.A."/>
            <person name="Win J."/>
            <person name="Xu Z."/>
            <person name="Zhang H."/>
            <person name="Grigoriev I.V."/>
            <person name="Rokhsar D.S."/>
            <person name="Boore J.L."/>
        </authorList>
    </citation>
    <scope>NUCLEOTIDE SEQUENCE [LARGE SCALE GENOMIC DNA]</scope>
    <source>
        <strain evidence="6 7">P6497</strain>
    </source>
</reference>
<dbReference type="PANTHER" id="PTHR43102">
    <property type="entry name" value="SLR1143 PROTEIN"/>
    <property type="match status" value="1"/>
</dbReference>
<dbReference type="Proteomes" id="UP000002640">
    <property type="component" value="Unassembled WGS sequence"/>
</dbReference>
<keyword evidence="1" id="KW-0479">Metal-binding</keyword>
<dbReference type="PROSITE" id="PS50178">
    <property type="entry name" value="ZF_FYVE"/>
    <property type="match status" value="1"/>
</dbReference>
<keyword evidence="3" id="KW-0862">Zinc</keyword>
<dbReference type="EMBL" id="JH159154">
    <property type="protein sequence ID" value="EGZ18663.1"/>
    <property type="molecule type" value="Genomic_DNA"/>
</dbReference>
<gene>
    <name evidence="6" type="ORF">PHYSODRAFT_332413</name>
</gene>
<dbReference type="PANTHER" id="PTHR43102:SF2">
    <property type="entry name" value="GAF DOMAIN-CONTAINING PROTEIN"/>
    <property type="match status" value="1"/>
</dbReference>
<dbReference type="SUPFAM" id="SSF57903">
    <property type="entry name" value="FYVE/PHD zinc finger"/>
    <property type="match status" value="1"/>
</dbReference>
<evidence type="ECO:0000256" key="3">
    <source>
        <dbReference type="ARBA" id="ARBA00022833"/>
    </source>
</evidence>
<evidence type="ECO:0000313" key="7">
    <source>
        <dbReference type="Proteomes" id="UP000002640"/>
    </source>
</evidence>
<accession>G4ZHK8</accession>
<dbReference type="InterPro" id="IPR003018">
    <property type="entry name" value="GAF"/>
</dbReference>
<dbReference type="SMR" id="G4ZHK8"/>
<evidence type="ECO:0000259" key="5">
    <source>
        <dbReference type="PROSITE" id="PS50178"/>
    </source>
</evidence>
<dbReference type="InterPro" id="IPR023393">
    <property type="entry name" value="START-like_dom_sf"/>
</dbReference>
<dbReference type="OMA" id="AHWAESV"/>
<dbReference type="GeneID" id="20646465"/>
<dbReference type="GO" id="GO:0008270">
    <property type="term" value="F:zinc ion binding"/>
    <property type="evidence" value="ECO:0007669"/>
    <property type="project" value="UniProtKB-KW"/>
</dbReference>
<name>G4ZHK8_PHYSP</name>
<dbReference type="CDD" id="cd00065">
    <property type="entry name" value="FYVE_like_SF"/>
    <property type="match status" value="1"/>
</dbReference>
<dbReference type="SMART" id="SM00064">
    <property type="entry name" value="FYVE"/>
    <property type="match status" value="1"/>
</dbReference>
<dbReference type="RefSeq" id="XP_009527721.1">
    <property type="nucleotide sequence ID" value="XM_009529426.1"/>
</dbReference>
<dbReference type="InterPro" id="IPR017455">
    <property type="entry name" value="Znf_FYVE-rel"/>
</dbReference>
<dbReference type="AlphaFoldDB" id="G4ZHK8"/>
<dbReference type="Pfam" id="PF01363">
    <property type="entry name" value="FYVE"/>
    <property type="match status" value="1"/>
</dbReference>
<proteinExistence type="predicted"/>
<keyword evidence="7" id="KW-1185">Reference proteome</keyword>
<protein>
    <recommendedName>
        <fullName evidence="5">FYVE-type domain-containing protein</fullName>
    </recommendedName>
</protein>
<dbReference type="Gene3D" id="3.30.40.10">
    <property type="entry name" value="Zinc/RING finger domain, C3HC4 (zinc finger)"/>
    <property type="match status" value="1"/>
</dbReference>
<dbReference type="InParanoid" id="G4ZHK8"/>
<organism evidence="6 7">
    <name type="scientific">Phytophthora sojae (strain P6497)</name>
    <name type="common">Soybean stem and root rot agent</name>
    <name type="synonym">Phytophthora megasperma f. sp. glycines</name>
    <dbReference type="NCBI Taxonomy" id="1094619"/>
    <lineage>
        <taxon>Eukaryota</taxon>
        <taxon>Sar</taxon>
        <taxon>Stramenopiles</taxon>
        <taxon>Oomycota</taxon>
        <taxon>Peronosporomycetes</taxon>
        <taxon>Peronosporales</taxon>
        <taxon>Peronosporaceae</taxon>
        <taxon>Phytophthora</taxon>
    </lineage>
</organism>
<dbReference type="SUPFAM" id="SSF55781">
    <property type="entry name" value="GAF domain-like"/>
    <property type="match status" value="1"/>
</dbReference>
<dbReference type="InterPro" id="IPR013083">
    <property type="entry name" value="Znf_RING/FYVE/PHD"/>
</dbReference>
<dbReference type="KEGG" id="psoj:PHYSODRAFT_332413"/>
<feature type="domain" description="FYVE-type" evidence="5">
    <location>
        <begin position="341"/>
        <end position="401"/>
    </location>
</feature>
<keyword evidence="2 4" id="KW-0863">Zinc-finger</keyword>
<dbReference type="Gene3D" id="3.30.530.20">
    <property type="match status" value="1"/>
</dbReference>
<evidence type="ECO:0000313" key="6">
    <source>
        <dbReference type="EMBL" id="EGZ18663.1"/>
    </source>
</evidence>
<dbReference type="Pfam" id="PF01590">
    <property type="entry name" value="GAF"/>
    <property type="match status" value="1"/>
</dbReference>
<sequence>MARGITCYVVGGRLLQAAGAAAVAAAAARASGPRARRGGGRRGLSAYASVKDCNTMVRSLPLRSGFFKAPELSDADQAELLAWGRSLVPDLVRQPDVEWTMVHERKGVTLFEDRQKGGLTYSVRAVGTVRASLDDVMDIFLAQTTPDYRSLMQLQLREFFADAAVLFHKEQNESEALSIKWTAARAKKSVASLGGHVGVDFCFLEYAGVVSADVVDGPRQNLNGSASSGGSSKKAAPPVGVCVYESIDQAECPSLYDSHKLERASVSKCGFVFRPHPDEGVVEATFVCSIRQPPGARSKRRWNRALLAHWAESVGGIEEAISRRRISKELTKRRVPTWVNNKDRACCHLCLKTFTNTRRKHHCRACGEIICRGCSVYKSVDLQSVGLTTLRVCKACMDGTSASVADKEKEEANLKAAAAVAAVANGVKPDGVALPEGVDNSVLRDAVEEYALALPGAQVSTVPDLVGIAWLQQLAARDQESKDMVNALMERLHIDAQQKDTSTMEEQVDIYDTLCDLAAQTLACKYAVVSLVDENRQWFKSAVNVKESEVPRDFSFCEYPVRDQRPLVVMDTLRDPRFRTNPFVTGPLGVRFLAGAPLFTVDNECVGAVCVLDTAPRESLQESQIATMQNLAHLAMVMVQERREAQNKVARAMAASSQIVPARQNGGQITNNAAAGSSDLVPLSSYSETSMVVQGRDRPKEDPVLKEQMIQLLHKASQVRDQVNLQTHKQQAGLQSSAE</sequence>
<evidence type="ECO:0000256" key="2">
    <source>
        <dbReference type="ARBA" id="ARBA00022771"/>
    </source>
</evidence>
<evidence type="ECO:0000256" key="1">
    <source>
        <dbReference type="ARBA" id="ARBA00022723"/>
    </source>
</evidence>
<dbReference type="InterPro" id="IPR011011">
    <property type="entry name" value="Znf_FYVE_PHD"/>
</dbReference>
<dbReference type="InterPro" id="IPR000306">
    <property type="entry name" value="Znf_FYVE"/>
</dbReference>
<dbReference type="InterPro" id="IPR029016">
    <property type="entry name" value="GAF-like_dom_sf"/>
</dbReference>